<organism evidence="2 3">
    <name type="scientific">Marinicrinis lubricantis</name>
    <dbReference type="NCBI Taxonomy" id="2086470"/>
    <lineage>
        <taxon>Bacteria</taxon>
        <taxon>Bacillati</taxon>
        <taxon>Bacillota</taxon>
        <taxon>Bacilli</taxon>
        <taxon>Bacillales</taxon>
        <taxon>Paenibacillaceae</taxon>
    </lineage>
</organism>
<accession>A0ABW1IPY6</accession>
<comment type="caution">
    <text evidence="2">The sequence shown here is derived from an EMBL/GenBank/DDBJ whole genome shotgun (WGS) entry which is preliminary data.</text>
</comment>
<keyword evidence="3" id="KW-1185">Reference proteome</keyword>
<gene>
    <name evidence="2" type="ORF">ACFPXP_12285</name>
</gene>
<sequence>MNQKRSHPSSAGSTRPKSLNTDFIDRTAEMILKPAAKSDEPEKN</sequence>
<reference evidence="3" key="1">
    <citation type="journal article" date="2019" name="Int. J. Syst. Evol. Microbiol.">
        <title>The Global Catalogue of Microorganisms (GCM) 10K type strain sequencing project: providing services to taxonomists for standard genome sequencing and annotation.</title>
        <authorList>
            <consortium name="The Broad Institute Genomics Platform"/>
            <consortium name="The Broad Institute Genome Sequencing Center for Infectious Disease"/>
            <person name="Wu L."/>
            <person name="Ma J."/>
        </authorList>
    </citation>
    <scope>NUCLEOTIDE SEQUENCE [LARGE SCALE GENOMIC DNA]</scope>
    <source>
        <strain evidence="3">CCM 8749</strain>
    </source>
</reference>
<name>A0ABW1IPY6_9BACL</name>
<proteinExistence type="predicted"/>
<feature type="region of interest" description="Disordered" evidence="1">
    <location>
        <begin position="1"/>
        <end position="25"/>
    </location>
</feature>
<evidence type="ECO:0000313" key="3">
    <source>
        <dbReference type="Proteomes" id="UP001596250"/>
    </source>
</evidence>
<dbReference type="Proteomes" id="UP001596250">
    <property type="component" value="Unassembled WGS sequence"/>
</dbReference>
<protein>
    <submittedName>
        <fullName evidence="2">Uncharacterized protein</fullName>
    </submittedName>
</protein>
<evidence type="ECO:0000256" key="1">
    <source>
        <dbReference type="SAM" id="MobiDB-lite"/>
    </source>
</evidence>
<dbReference type="RefSeq" id="WP_379894524.1">
    <property type="nucleotide sequence ID" value="NZ_CBCSCT010000051.1"/>
</dbReference>
<dbReference type="EMBL" id="JBHSQV010000154">
    <property type="protein sequence ID" value="MFC5987184.1"/>
    <property type="molecule type" value="Genomic_DNA"/>
</dbReference>
<feature type="compositionally biased region" description="Polar residues" evidence="1">
    <location>
        <begin position="8"/>
        <end position="21"/>
    </location>
</feature>
<evidence type="ECO:0000313" key="2">
    <source>
        <dbReference type="EMBL" id="MFC5987184.1"/>
    </source>
</evidence>